<organism evidence="1 2">
    <name type="scientific">Diatraea saccharalis</name>
    <name type="common">sugarcane borer</name>
    <dbReference type="NCBI Taxonomy" id="40085"/>
    <lineage>
        <taxon>Eukaryota</taxon>
        <taxon>Metazoa</taxon>
        <taxon>Ecdysozoa</taxon>
        <taxon>Arthropoda</taxon>
        <taxon>Hexapoda</taxon>
        <taxon>Insecta</taxon>
        <taxon>Pterygota</taxon>
        <taxon>Neoptera</taxon>
        <taxon>Endopterygota</taxon>
        <taxon>Lepidoptera</taxon>
        <taxon>Glossata</taxon>
        <taxon>Ditrysia</taxon>
        <taxon>Pyraloidea</taxon>
        <taxon>Crambidae</taxon>
        <taxon>Crambinae</taxon>
        <taxon>Diatraea</taxon>
    </lineage>
</organism>
<reference evidence="1" key="1">
    <citation type="submission" date="2021-12" db="EMBL/GenBank/DDBJ databases">
        <authorList>
            <person name="King R."/>
        </authorList>
    </citation>
    <scope>NUCLEOTIDE SEQUENCE</scope>
</reference>
<gene>
    <name evidence="1" type="ORF">DIATSA_LOCUS734</name>
</gene>
<dbReference type="Gene3D" id="3.30.420.10">
    <property type="entry name" value="Ribonuclease H-like superfamily/Ribonuclease H"/>
    <property type="match status" value="1"/>
</dbReference>
<evidence type="ECO:0000313" key="2">
    <source>
        <dbReference type="Proteomes" id="UP001153714"/>
    </source>
</evidence>
<evidence type="ECO:0000313" key="1">
    <source>
        <dbReference type="EMBL" id="CAG9782477.1"/>
    </source>
</evidence>
<dbReference type="EMBL" id="OU893332">
    <property type="protein sequence ID" value="CAG9782477.1"/>
    <property type="molecule type" value="Genomic_DNA"/>
</dbReference>
<dbReference type="OrthoDB" id="9971063at2759"/>
<sequence>MNETSRGSKGRGRRGCAAHAPRMHRRRYLLGFLFSRQHQSPAHNPFERTRFRLCFRVARHPPQPHTSRVGMYSNREYYEMVRCYILSGESLNAARRLYETESIPALQNQGLINPAVPSRETFLAVNQRLLDYGQFTTPAHARGGGRSRLAVEIEDEILDFFERDPRASTRDAARRFNVSHYAVWKLLNVTGLHPYHFQKVQALHDGDNVPRRTFCEWLIAHPNANILWTDEALFTRVGLYNHHNEHWWSFRNPHMIRETHHQVRFSVNVWAGVIGTKILGPYFIEGPLTGGNFLDMLRHVIADFMEDLPVAYFRDFYFQLDGAPPHYAAAVRDHLTIEYGDRWIGRGGPIVWPARSPDLTPCDFYLWGEIKRRVYFEEAQSLEDLKVQISAAFDHVKNDTVVLAKLKDNVQKRARLCVERNGMHFEQLLKYT</sequence>
<evidence type="ECO:0008006" key="3">
    <source>
        <dbReference type="Google" id="ProtNLM"/>
    </source>
</evidence>
<reference evidence="1" key="2">
    <citation type="submission" date="2022-10" db="EMBL/GenBank/DDBJ databases">
        <authorList>
            <consortium name="ENA_rothamsted_submissions"/>
            <consortium name="culmorum"/>
            <person name="King R."/>
        </authorList>
    </citation>
    <scope>NUCLEOTIDE SEQUENCE</scope>
</reference>
<proteinExistence type="predicted"/>
<protein>
    <recommendedName>
        <fullName evidence="3">Transposase</fullName>
    </recommendedName>
</protein>
<dbReference type="InterPro" id="IPR036397">
    <property type="entry name" value="RNaseH_sf"/>
</dbReference>
<accession>A0A9N9N167</accession>
<dbReference type="Proteomes" id="UP001153714">
    <property type="component" value="Chromosome 1"/>
</dbReference>
<dbReference type="PANTHER" id="PTHR47326:SF1">
    <property type="entry name" value="HTH PSQ-TYPE DOMAIN-CONTAINING PROTEIN"/>
    <property type="match status" value="1"/>
</dbReference>
<dbReference type="PANTHER" id="PTHR47326">
    <property type="entry name" value="TRANSPOSABLE ELEMENT TC3 TRANSPOSASE-LIKE PROTEIN"/>
    <property type="match status" value="1"/>
</dbReference>
<dbReference type="GO" id="GO:0003676">
    <property type="term" value="F:nucleic acid binding"/>
    <property type="evidence" value="ECO:0007669"/>
    <property type="project" value="InterPro"/>
</dbReference>
<name>A0A9N9N167_9NEOP</name>
<keyword evidence="2" id="KW-1185">Reference proteome</keyword>
<dbReference type="AlphaFoldDB" id="A0A9N9N167"/>